<sequence>MTTLTIHAVGTPAPAGSKRAFVVNGRARMVESSSKVRPWWQAVAGATQEALPDGWTPIAGPVRVSIEFFLARPRYHYGTGKNASRLKPTAPSYADKKPDTDKLERTVLDALKAAGVYLDDCQVVDLHGVKRYADAATGARIAVTPLTGPTPTVSVVEEPTRAEGVLF</sequence>
<dbReference type="Gene3D" id="3.30.1330.70">
    <property type="entry name" value="Holliday junction resolvase RusA"/>
    <property type="match status" value="1"/>
</dbReference>
<dbReference type="InterPro" id="IPR036614">
    <property type="entry name" value="RusA-like_sf"/>
</dbReference>
<accession>A0A0C5WYS9</accession>
<keyword evidence="2" id="KW-1185">Reference proteome</keyword>
<dbReference type="Pfam" id="PF05866">
    <property type="entry name" value="RusA"/>
    <property type="match status" value="1"/>
</dbReference>
<protein>
    <submittedName>
        <fullName evidence="1">Phage protein</fullName>
    </submittedName>
</protein>
<organism evidence="1 2">
    <name type="scientific">Nocardioides simplex</name>
    <name type="common">Arthrobacter simplex</name>
    <dbReference type="NCBI Taxonomy" id="2045"/>
    <lineage>
        <taxon>Bacteria</taxon>
        <taxon>Bacillati</taxon>
        <taxon>Actinomycetota</taxon>
        <taxon>Actinomycetes</taxon>
        <taxon>Propionibacteriales</taxon>
        <taxon>Nocardioidaceae</taxon>
        <taxon>Pimelobacter</taxon>
    </lineage>
</organism>
<dbReference type="RefSeq" id="WP_052138709.1">
    <property type="nucleotide sequence ID" value="NZ_BJMC01000009.1"/>
</dbReference>
<dbReference type="OrthoDB" id="3732467at2"/>
<dbReference type="Proteomes" id="UP000030300">
    <property type="component" value="Chromosome"/>
</dbReference>
<reference evidence="1 2" key="1">
    <citation type="journal article" date="2015" name="Genome Announc.">
        <title>Complete Genome Sequence of Steroid-Transforming Nocardioides simplex VKM Ac-2033D.</title>
        <authorList>
            <person name="Shtratnikova V.Y."/>
            <person name="Schelkunov M.I."/>
            <person name="Pekov Y.A."/>
            <person name="Fokina V.V."/>
            <person name="Logacheva M.D."/>
            <person name="Sokolov S.L."/>
            <person name="Bragin E.Y."/>
            <person name="Ashapkin V.V."/>
            <person name="Donova M.V."/>
        </authorList>
    </citation>
    <scope>NUCLEOTIDE SEQUENCE [LARGE SCALE GENOMIC DNA]</scope>
    <source>
        <strain evidence="1 2">VKM Ac-2033D</strain>
    </source>
</reference>
<dbReference type="InterPro" id="IPR008822">
    <property type="entry name" value="Endonuclease_RusA-like"/>
</dbReference>
<dbReference type="STRING" id="2045.KR76_15100"/>
<dbReference type="GO" id="GO:0000287">
    <property type="term" value="F:magnesium ion binding"/>
    <property type="evidence" value="ECO:0007669"/>
    <property type="project" value="InterPro"/>
</dbReference>
<dbReference type="AlphaFoldDB" id="A0A0C5WYS9"/>
<dbReference type="EMBL" id="CP009896">
    <property type="protein sequence ID" value="AJR18463.1"/>
    <property type="molecule type" value="Genomic_DNA"/>
</dbReference>
<gene>
    <name evidence="1" type="ORF">KR76_15100</name>
</gene>
<dbReference type="GO" id="GO:0006310">
    <property type="term" value="P:DNA recombination"/>
    <property type="evidence" value="ECO:0007669"/>
    <property type="project" value="InterPro"/>
</dbReference>
<evidence type="ECO:0000313" key="2">
    <source>
        <dbReference type="Proteomes" id="UP000030300"/>
    </source>
</evidence>
<dbReference type="SUPFAM" id="SSF103084">
    <property type="entry name" value="Holliday junction resolvase RusA"/>
    <property type="match status" value="1"/>
</dbReference>
<dbReference type="HOGENOM" id="CLU_135593_0_0_11"/>
<dbReference type="GeneID" id="96610178"/>
<evidence type="ECO:0000313" key="1">
    <source>
        <dbReference type="EMBL" id="AJR18463.1"/>
    </source>
</evidence>
<proteinExistence type="predicted"/>
<dbReference type="KEGG" id="psim:KR76_15100"/>
<name>A0A0C5WYS9_NOCSI</name>
<dbReference type="GO" id="GO:0006281">
    <property type="term" value="P:DNA repair"/>
    <property type="evidence" value="ECO:0007669"/>
    <property type="project" value="InterPro"/>
</dbReference>